<dbReference type="Pfam" id="PF00756">
    <property type="entry name" value="Esterase"/>
    <property type="match status" value="1"/>
</dbReference>
<reference evidence="1 2" key="1">
    <citation type="submission" date="2018-06" db="EMBL/GenBank/DDBJ databases">
        <authorList>
            <consortium name="Pathogen Informatics"/>
            <person name="Doyle S."/>
        </authorList>
    </citation>
    <scope>NUCLEOTIDE SEQUENCE [LARGE SCALE GENOMIC DNA]</scope>
    <source>
        <strain evidence="1 2">NCTC8576</strain>
    </source>
</reference>
<evidence type="ECO:0000313" key="2">
    <source>
        <dbReference type="Proteomes" id="UP000251799"/>
    </source>
</evidence>
<dbReference type="Gene3D" id="3.40.50.1820">
    <property type="entry name" value="alpha/beta hydrolase"/>
    <property type="match status" value="1"/>
</dbReference>
<proteinExistence type="predicted"/>
<accession>A0A2X2IWJ8</accession>
<organism evidence="1 2">
    <name type="scientific">Shigella boydii</name>
    <dbReference type="NCBI Taxonomy" id="621"/>
    <lineage>
        <taxon>Bacteria</taxon>
        <taxon>Pseudomonadati</taxon>
        <taxon>Pseudomonadota</taxon>
        <taxon>Gammaproteobacteria</taxon>
        <taxon>Enterobacterales</taxon>
        <taxon>Enterobacteriaceae</taxon>
        <taxon>Shigella</taxon>
    </lineage>
</organism>
<dbReference type="Proteomes" id="UP000251799">
    <property type="component" value="Unassembled WGS sequence"/>
</dbReference>
<dbReference type="PANTHER" id="PTHR48098:SF6">
    <property type="entry name" value="FERRI-BACILLIBACTIN ESTERASE BESA"/>
    <property type="match status" value="1"/>
</dbReference>
<gene>
    <name evidence="1" type="ORF">NCTC8576_03534</name>
</gene>
<dbReference type="PANTHER" id="PTHR48098">
    <property type="entry name" value="ENTEROCHELIN ESTERASE-RELATED"/>
    <property type="match status" value="1"/>
</dbReference>
<evidence type="ECO:0000313" key="1">
    <source>
        <dbReference type="EMBL" id="SPZ86547.1"/>
    </source>
</evidence>
<dbReference type="GO" id="GO:0016787">
    <property type="term" value="F:hydrolase activity"/>
    <property type="evidence" value="ECO:0007669"/>
    <property type="project" value="UniProtKB-KW"/>
</dbReference>
<dbReference type="SUPFAM" id="SSF53474">
    <property type="entry name" value="alpha/beta-Hydrolases"/>
    <property type="match status" value="1"/>
</dbReference>
<sequence length="202" mass="23066">MLFSQIHNTTVLSLWGLITHRLMVNSAVWMSILHGRETHLFPYLAGTLLWIIVEEKAFIVNTLKNYVDSNFRTLPDRNNTAIAGSSMGAYISLFAAILRQDVFSKVGVFSPALWFNDSAMLNFIQENNIVEDLTVYLDVGTQETSGMREDFPEVYISGAEKLCVSLRKQRNVTIDYHLWGGDTHSESAWAKRFPEMLKLFYC</sequence>
<dbReference type="InterPro" id="IPR000801">
    <property type="entry name" value="Esterase-like"/>
</dbReference>
<dbReference type="AlphaFoldDB" id="A0A2X2IWJ8"/>
<dbReference type="InterPro" id="IPR050583">
    <property type="entry name" value="Mycobacterial_A85_antigen"/>
</dbReference>
<keyword evidence="1" id="KW-0378">Hydrolase</keyword>
<dbReference type="EMBL" id="UAUR01000006">
    <property type="protein sequence ID" value="SPZ86547.1"/>
    <property type="molecule type" value="Genomic_DNA"/>
</dbReference>
<name>A0A2X2IWJ8_SHIBO</name>
<dbReference type="InterPro" id="IPR029058">
    <property type="entry name" value="AB_hydrolase_fold"/>
</dbReference>
<protein>
    <submittedName>
        <fullName evidence="1">Predicted hydrolase of the alpha/beta superfamily</fullName>
    </submittedName>
</protein>